<dbReference type="Pfam" id="PF01548">
    <property type="entry name" value="DEDD_Tnp_IS110"/>
    <property type="match status" value="1"/>
</dbReference>
<evidence type="ECO:0000256" key="1">
    <source>
        <dbReference type="SAM" id="Coils"/>
    </source>
</evidence>
<evidence type="ECO:0000259" key="3">
    <source>
        <dbReference type="Pfam" id="PF02371"/>
    </source>
</evidence>
<dbReference type="PANTHER" id="PTHR33055">
    <property type="entry name" value="TRANSPOSASE FOR INSERTION SEQUENCE ELEMENT IS1111A"/>
    <property type="match status" value="1"/>
</dbReference>
<evidence type="ECO:0000313" key="4">
    <source>
        <dbReference type="EMBL" id="AJH01444.1"/>
    </source>
</evidence>
<dbReference type="RefSeq" id="WP_041899867.1">
    <property type="nucleotide sequence ID" value="NZ_CP010086.2"/>
</dbReference>
<dbReference type="GO" id="GO:0003677">
    <property type="term" value="F:DNA binding"/>
    <property type="evidence" value="ECO:0007669"/>
    <property type="project" value="InterPro"/>
</dbReference>
<feature type="domain" description="Transposase IS116/IS110/IS902 C-terminal" evidence="3">
    <location>
        <begin position="275"/>
        <end position="349"/>
    </location>
</feature>
<dbReference type="Proteomes" id="UP000031866">
    <property type="component" value="Chromosome"/>
</dbReference>
<dbReference type="KEGG" id="cbei:LF65_04915"/>
<dbReference type="InterPro" id="IPR003346">
    <property type="entry name" value="Transposase_20"/>
</dbReference>
<gene>
    <name evidence="4" type="ORF">LF65_04915</name>
</gene>
<feature type="domain" description="Transposase IS110-like N-terminal" evidence="2">
    <location>
        <begin position="10"/>
        <end position="163"/>
    </location>
</feature>
<sequence length="410" mass="46830">MHYKQNHIYVGLDLHKDTHTAVIIDCWNEKLQTIVIENKPSDFTKLLNKVKKVAGNLTPVFGLEDVHGYGRSLAVFLLEKEQIVKEVNSALSYSERMSYPTTKKSDDWDAQCIANVLVRMLEKLPDANPLDLYWTIRMLVNRRNAIVKSITTLTNQLHGQLCNNYPSYKKFFSDVNSKTALVFWENYPSPHHLKGVTDEDLAELLRKPSHNSCSTRKAKTILEIVESDGDTLREYQEARDFIIQSIVRDIRFKSEEIEKVEAEMKKLLALLEFKLETIPGIDTVTATTLVAGIGDINRFRNADKLARFAGIAPVNFSSAGKGKDKQSKQGNRQLYATIYFLAVQQIQVSKGKKTPRNQAFLEYYNRKVSEGKTKVQALICVMRRLVNIIYGMMKNKTEYVMPTVELKEAV</sequence>
<protein>
    <submittedName>
        <fullName evidence="4">Transposase</fullName>
    </submittedName>
</protein>
<dbReference type="OrthoDB" id="9811278at2"/>
<dbReference type="Pfam" id="PF02371">
    <property type="entry name" value="Transposase_20"/>
    <property type="match status" value="1"/>
</dbReference>
<organism evidence="4 5">
    <name type="scientific">Clostridium beijerinckii</name>
    <name type="common">Clostridium MP</name>
    <dbReference type="NCBI Taxonomy" id="1520"/>
    <lineage>
        <taxon>Bacteria</taxon>
        <taxon>Bacillati</taxon>
        <taxon>Bacillota</taxon>
        <taxon>Clostridia</taxon>
        <taxon>Eubacteriales</taxon>
        <taxon>Clostridiaceae</taxon>
        <taxon>Clostridium</taxon>
    </lineage>
</organism>
<dbReference type="EMBL" id="CP010086">
    <property type="protein sequence ID" value="AJH01444.1"/>
    <property type="molecule type" value="Genomic_DNA"/>
</dbReference>
<name>A0A0B5QWT8_CLOBE</name>
<dbReference type="GO" id="GO:0004803">
    <property type="term" value="F:transposase activity"/>
    <property type="evidence" value="ECO:0007669"/>
    <property type="project" value="InterPro"/>
</dbReference>
<evidence type="ECO:0000313" key="5">
    <source>
        <dbReference type="Proteomes" id="UP000031866"/>
    </source>
</evidence>
<dbReference type="InterPro" id="IPR047650">
    <property type="entry name" value="Transpos_IS110"/>
</dbReference>
<dbReference type="InterPro" id="IPR002525">
    <property type="entry name" value="Transp_IS110-like_N"/>
</dbReference>
<dbReference type="STRING" id="1520.LF65_04915"/>
<dbReference type="PANTHER" id="PTHR33055:SF3">
    <property type="entry name" value="PUTATIVE TRANSPOSASE FOR IS117-RELATED"/>
    <property type="match status" value="1"/>
</dbReference>
<dbReference type="GO" id="GO:0006313">
    <property type="term" value="P:DNA transposition"/>
    <property type="evidence" value="ECO:0007669"/>
    <property type="project" value="InterPro"/>
</dbReference>
<accession>A0A0B5QWT8</accession>
<feature type="coiled-coil region" evidence="1">
    <location>
        <begin position="243"/>
        <end position="277"/>
    </location>
</feature>
<dbReference type="NCBIfam" id="NF033542">
    <property type="entry name" value="transpos_IS110"/>
    <property type="match status" value="1"/>
</dbReference>
<keyword evidence="1" id="KW-0175">Coiled coil</keyword>
<proteinExistence type="predicted"/>
<dbReference type="AlphaFoldDB" id="A0A0B5QWT8"/>
<evidence type="ECO:0000259" key="2">
    <source>
        <dbReference type="Pfam" id="PF01548"/>
    </source>
</evidence>
<reference evidence="5" key="1">
    <citation type="submission" date="2014-12" db="EMBL/GenBank/DDBJ databases">
        <title>Genome sequence of Clostridium beijerinckii strain 59B.</title>
        <authorList>
            <person name="Little G.T."/>
            <person name="Minton N.P."/>
        </authorList>
    </citation>
    <scope>NUCLEOTIDE SEQUENCE [LARGE SCALE GENOMIC DNA]</scope>
    <source>
        <strain evidence="5">59B</strain>
    </source>
</reference>